<dbReference type="InterPro" id="IPR002543">
    <property type="entry name" value="FtsK_dom"/>
</dbReference>
<dbReference type="Proteomes" id="UP000555564">
    <property type="component" value="Unassembled WGS sequence"/>
</dbReference>
<dbReference type="PANTHER" id="PTHR22683">
    <property type="entry name" value="SPORULATION PROTEIN RELATED"/>
    <property type="match status" value="1"/>
</dbReference>
<dbReference type="SUPFAM" id="SSF49879">
    <property type="entry name" value="SMAD/FHA domain"/>
    <property type="match status" value="1"/>
</dbReference>
<gene>
    <name evidence="9" type="ORF">BJ992_004285</name>
</gene>
<dbReference type="PROSITE" id="PS50901">
    <property type="entry name" value="FTSK"/>
    <property type="match status" value="2"/>
</dbReference>
<evidence type="ECO:0000313" key="9">
    <source>
        <dbReference type="EMBL" id="MBB6474854.1"/>
    </source>
</evidence>
<keyword evidence="3 4" id="KW-0067">ATP-binding</keyword>
<dbReference type="PROSITE" id="PS50006">
    <property type="entry name" value="FHA_DOMAIN"/>
    <property type="match status" value="1"/>
</dbReference>
<dbReference type="InterPro" id="IPR050206">
    <property type="entry name" value="FtsK/SpoIIIE/SftA"/>
</dbReference>
<evidence type="ECO:0000256" key="2">
    <source>
        <dbReference type="ARBA" id="ARBA00022741"/>
    </source>
</evidence>
<keyword evidence="5" id="KW-0175">Coiled coil</keyword>
<dbReference type="Gene3D" id="3.40.50.300">
    <property type="entry name" value="P-loop containing nucleotide triphosphate hydrolases"/>
    <property type="match status" value="4"/>
</dbReference>
<dbReference type="Gene3D" id="2.60.200.20">
    <property type="match status" value="1"/>
</dbReference>
<evidence type="ECO:0000256" key="6">
    <source>
        <dbReference type="SAM" id="Phobius"/>
    </source>
</evidence>
<dbReference type="EMBL" id="JACHIU010000001">
    <property type="protein sequence ID" value="MBB6474854.1"/>
    <property type="molecule type" value="Genomic_DNA"/>
</dbReference>
<feature type="coiled-coil region" evidence="5">
    <location>
        <begin position="273"/>
        <end position="300"/>
    </location>
</feature>
<keyword evidence="6" id="KW-0812">Transmembrane</keyword>
<feature type="domain" description="FtsK" evidence="8">
    <location>
        <begin position="630"/>
        <end position="816"/>
    </location>
</feature>
<dbReference type="InterPro" id="IPR000253">
    <property type="entry name" value="FHA_dom"/>
</dbReference>
<dbReference type="PANTHER" id="PTHR22683:SF1">
    <property type="entry name" value="TYPE VII SECRETION SYSTEM PROTEIN ESSC"/>
    <property type="match status" value="1"/>
</dbReference>
<dbReference type="GO" id="GO:0005524">
    <property type="term" value="F:ATP binding"/>
    <property type="evidence" value="ECO:0007669"/>
    <property type="project" value="UniProtKB-UniRule"/>
</dbReference>
<dbReference type="SMART" id="SM00382">
    <property type="entry name" value="AAA"/>
    <property type="match status" value="3"/>
</dbReference>
<keyword evidence="1" id="KW-0597">Phosphoprotein</keyword>
<keyword evidence="6" id="KW-0472">Membrane</keyword>
<feature type="domain" description="FHA" evidence="7">
    <location>
        <begin position="107"/>
        <end position="156"/>
    </location>
</feature>
<evidence type="ECO:0000256" key="4">
    <source>
        <dbReference type="PROSITE-ProRule" id="PRU00289"/>
    </source>
</evidence>
<dbReference type="InterPro" id="IPR003593">
    <property type="entry name" value="AAA+_ATPase"/>
</dbReference>
<dbReference type="Pfam" id="PF00498">
    <property type="entry name" value="FHA"/>
    <property type="match status" value="1"/>
</dbReference>
<dbReference type="SUPFAM" id="SSF52540">
    <property type="entry name" value="P-loop containing nucleoside triphosphate hydrolases"/>
    <property type="match status" value="3"/>
</dbReference>
<feature type="transmembrane region" description="Helical" evidence="6">
    <location>
        <begin position="225"/>
        <end position="243"/>
    </location>
</feature>
<feature type="binding site" evidence="4">
    <location>
        <begin position="989"/>
        <end position="996"/>
    </location>
    <ligand>
        <name>ATP</name>
        <dbReference type="ChEBI" id="CHEBI:30616"/>
    </ligand>
</feature>
<proteinExistence type="predicted"/>
<protein>
    <submittedName>
        <fullName evidence="9">S-DNA-T family DNA segregation ATPase FtsK/SpoIIIE</fullName>
    </submittedName>
</protein>
<dbReference type="Pfam" id="PF01580">
    <property type="entry name" value="FtsK_SpoIIIE"/>
    <property type="match status" value="2"/>
</dbReference>
<evidence type="ECO:0000256" key="5">
    <source>
        <dbReference type="SAM" id="Coils"/>
    </source>
</evidence>
<dbReference type="InterPro" id="IPR027417">
    <property type="entry name" value="P-loop_NTPase"/>
</dbReference>
<dbReference type="CDD" id="cd01127">
    <property type="entry name" value="TrwB_TraG_TraD_VirD4"/>
    <property type="match status" value="1"/>
</dbReference>
<dbReference type="GO" id="GO:0003677">
    <property type="term" value="F:DNA binding"/>
    <property type="evidence" value="ECO:0007669"/>
    <property type="project" value="InterPro"/>
</dbReference>
<keyword evidence="2 4" id="KW-0547">Nucleotide-binding</keyword>
<dbReference type="InterPro" id="IPR008984">
    <property type="entry name" value="SMAD_FHA_dom_sf"/>
</dbReference>
<feature type="binding site" evidence="4">
    <location>
        <begin position="648"/>
        <end position="655"/>
    </location>
    <ligand>
        <name>ATP</name>
        <dbReference type="ChEBI" id="CHEBI:30616"/>
    </ligand>
</feature>
<keyword evidence="6" id="KW-1133">Transmembrane helix</keyword>
<comment type="caution">
    <text evidence="9">The sequence shown here is derived from an EMBL/GenBank/DDBJ whole genome shotgun (WGS) entry which is preliminary data.</text>
</comment>
<evidence type="ECO:0000313" key="10">
    <source>
        <dbReference type="Proteomes" id="UP000555564"/>
    </source>
</evidence>
<evidence type="ECO:0000256" key="3">
    <source>
        <dbReference type="ARBA" id="ARBA00022840"/>
    </source>
</evidence>
<dbReference type="CDD" id="cd00060">
    <property type="entry name" value="FHA"/>
    <property type="match status" value="1"/>
</dbReference>
<evidence type="ECO:0000259" key="8">
    <source>
        <dbReference type="PROSITE" id="PS50901"/>
    </source>
</evidence>
<organism evidence="9 10">
    <name type="scientific">Sphaerisporangium rubeum</name>
    <dbReference type="NCBI Taxonomy" id="321317"/>
    <lineage>
        <taxon>Bacteria</taxon>
        <taxon>Bacillati</taxon>
        <taxon>Actinomycetota</taxon>
        <taxon>Actinomycetes</taxon>
        <taxon>Streptosporangiales</taxon>
        <taxon>Streptosporangiaceae</taxon>
        <taxon>Sphaerisporangium</taxon>
    </lineage>
</organism>
<reference evidence="9 10" key="1">
    <citation type="submission" date="2020-08" db="EMBL/GenBank/DDBJ databases">
        <title>Sequencing the genomes of 1000 actinobacteria strains.</title>
        <authorList>
            <person name="Klenk H.-P."/>
        </authorList>
    </citation>
    <scope>NUCLEOTIDE SEQUENCE [LARGE SCALE GENOMIC DNA]</scope>
    <source>
        <strain evidence="9 10">DSM 44936</strain>
    </source>
</reference>
<accession>A0A7X0IGL3</accession>
<name>A0A7X0IGL3_9ACTN</name>
<evidence type="ECO:0000259" key="7">
    <source>
        <dbReference type="PROSITE" id="PS50006"/>
    </source>
</evidence>
<evidence type="ECO:0000256" key="1">
    <source>
        <dbReference type="ARBA" id="ARBA00022553"/>
    </source>
</evidence>
<feature type="domain" description="FtsK" evidence="8">
    <location>
        <begin position="972"/>
        <end position="1171"/>
    </location>
</feature>
<dbReference type="RefSeq" id="WP_184983722.1">
    <property type="nucleotide sequence ID" value="NZ_JACHIU010000001.1"/>
</dbReference>
<sequence>MRVVTDGRETAVVLRAGPGATVADLVRALPAAGLPPCSGVPLWLDGHAVPQDRPLAELRLPAGARLEFASHPVSPAGTASPSPGLEVAVAGGAGGAASAPLVAGTALTVGRAAGGLTLADPEVSRTHATLLLTPDGDAELSDAGSRNGVAWQGVRLDGSAVVAPGEVFGAGETVLAVRESDPADAPVEAAGDVLLFNRPPRIPLTRPAPVFTVPRRPDEPRRVRFPVVAIVLPLVLAAAAYALFPGAGYFLIFLALSPVLMLANVVSDRRGGRREHREAVKEYERRRALLEEALAAAAGEQGRTGRDALPDPARLLRVATGPTRRLFERRPHDEDFLRLRVGLAATPVEAAFTGPGTEEPPERPVVHHAPVAIDLAAAGVLGVAGPREAVLATARAVLAHLAVLHGPHDAGLVVLTGAEEAADWEWVTWLPHSLPHSPDFACRRMVATDARQAGARLAELGSLVAERRAERRATLRAGGPSGRRLVVVADRARRLRELPGLAELLAEGPEAGVYAICLDDDETSLPDECRATVVVTSASGTRARVRRPDGSLTESVLLDRLPAGDALRLGHAMAPIRVLGGRSGGGAELPASVGFLELAGLGATPTPEEITRRWAAGGPSTAVTLGVGAEGPVTVDLRRDGPHALIAGTSGAGKSELLQTLVAGLALGNTPEALSMVLVDYKGGSAFAECRDLPHCAGMVTDLDGHLVSRALASLDAELKRRERLFAEAGAKDIEDYLAAGRALPRLVIVIDEFASLVEEVPEFVTGVVGIGMRGRSLGVHVVLATQRPAGVVNAELRANLNLRICLRVTSASDSGDVIDVPDAARLSRHVPGRAYLRAGHSDLTLLQVARAGRPRELPGTGAAEQVTVTRRTVAEAGSAAPVTAPPPAGQDRETDLGVLVAAVRDAATRGGARTAPSPWLPPLPELVTVDDLDAGDGGLDTGNTGLNLGDGGRAPFAVPLGLGDHPGEQAQRPFLLDLERTGPLLVAGMARSGRSTVLRTLAVELARRHGPADAHLYLLDQGNRALAPLAALPHCGAHVDGDDADRTARVLALLNSEVDRRQRLLSAGGYASPAEQRAACGGDALPYLVLMLDGYETFVARYADLDGGRLVDALDGLLRRGPAAGVVTVISTDRSGFTQRLAGATAARLVLRHADRDDLAAYGINPREAPRAMPPGRAIAVPSMVETQIAMLDADPEGAAQVAAVERFAQKCRRRWDGVPEDRLPHPVDPLPSRITAAEAGRLRRTPAPPEPTVCTIGVGGDRLGPVDLDLAGLGHVFLVAGPARSGRSGALLAVARSLTTTGRPGVTVGPHGVADAAAGPLGTAGTAAGAYGTANAGAGPHSAAGPAAGSSGAAMRLPVIAVCPRQSPLRTAHGVAAVLDGGDAEALRVALHAQEGPCAVLVDDAELLADGPCATVLEDLARTARDRGHVLVAAGTTEDLQMQRYRGWLSAVRRARTGLLLTPSSSADGDLFDLKLPSSTRGGLPPGRGLLVTPGGRMTVQVPLCDEEIHG</sequence>
<keyword evidence="10" id="KW-1185">Reference proteome</keyword>